<gene>
    <name evidence="1" type="ORF">LTR37_002010</name>
</gene>
<evidence type="ECO:0000313" key="2">
    <source>
        <dbReference type="Proteomes" id="UP001281147"/>
    </source>
</evidence>
<keyword evidence="2" id="KW-1185">Reference proteome</keyword>
<sequence length="1123" mass="119912">MAAAIPSSGISLRGAAEADVSSPGSSSAILLKLGDRVLDDLKKASSVKDGLRFLTGNTPKLHIGSRTIDLTISSDDFRNELFASSAGISSTDFTFTSVVSHRAELKLNERASAGDRSGSDAALAALKNSLASYEQEKQSKQVNITTSVLPAPKSRFDAAKKEKQAKRSNATGRVTGSQTVSPSLSAVGTPRLGGAPTSVPASEDEVKMQAMKKPVVHLLAMKPVASEEIARTTHIPKSDLDTILQRVGKQGDGKWQLTDRAYKELDVWKFEYPSKADRQSAIDNAVKAYDRLRLGKEDKLWQLLLSREERGKGKVLSRLQLGGPQVNRGLTPHYRPSPAPQEEAVDSRATSAANTPRLGPASSTPRPGSSKGDVMKRLLSKDPKRARAAEEAKGQKRKEREAAASDREAERPAKKQATKKTVDPKVKSAEFVESSDDESEEVVRKAPPKVKPETAKAFSKPKKAVANATSSEGSDTPVKQKTVGKQSTKAKPSATANKSTASPAVKATKPTTNGKSTPKTQVGLSAPASNHKAQRSPQKSDSRPSVPSPLGAARPRLASDVSDRASVGVQKANQGGADTPKGLGISNGVRKRQDTVTSNGSAAASEVDMKTRNQTAIEKQQKPAANGTSTPKAALTNGGNDKGSNGAKRKAEDAAPKQSEADPTANHRKTNSNSSESQKSLASSNNAPNSTPRTSPDGPLDGSSSDSAASVIDTITYNQGVALAEKFRDTYYPAYAKLYDEQAAIEARGEKIIKNTTTIQSLQRNMSSSSSNVSLAILDDYPGIAPKHFSHISELKIDSYPETLNAAKQEGIDALVKRLQPYQVISTMRERTAFPSELQNQLPNLKLLLTTGPRNASIDLEAATKQGIVVTGTVGGKPKKPENFSTYDVPPPPEGNSVNQHSWALLLGLCARLPRDDNALKNDPQAWQSGLAIPLGGKVLGLLGLGKLGTLMAKTAVQGFGMSVIAWSANLDQDKADKAAEGAGLVKGTFKAVTKDELFQQADVVSLQLVLSERSKGIVGEKELGMMKKSALLLNISRGGLIDEAALLKVLTEGKIRGAALDVFWEEPLPADSPWRSKDFKSEVVLSPHMGYVNAGTMNKWYEEQAENVERWLRGEELLHRMN</sequence>
<name>A0ACC3NUB7_9PEZI</name>
<evidence type="ECO:0000313" key="1">
    <source>
        <dbReference type="EMBL" id="KAK3723287.1"/>
    </source>
</evidence>
<reference evidence="1" key="1">
    <citation type="submission" date="2023-07" db="EMBL/GenBank/DDBJ databases">
        <title>Black Yeasts Isolated from many extreme environments.</title>
        <authorList>
            <person name="Coleine C."/>
            <person name="Stajich J.E."/>
            <person name="Selbmann L."/>
        </authorList>
    </citation>
    <scope>NUCLEOTIDE SEQUENCE</scope>
    <source>
        <strain evidence="1">CCFEE 5714</strain>
    </source>
</reference>
<protein>
    <submittedName>
        <fullName evidence="1">Uncharacterized protein</fullName>
    </submittedName>
</protein>
<organism evidence="1 2">
    <name type="scientific">Vermiconidia calcicola</name>
    <dbReference type="NCBI Taxonomy" id="1690605"/>
    <lineage>
        <taxon>Eukaryota</taxon>
        <taxon>Fungi</taxon>
        <taxon>Dikarya</taxon>
        <taxon>Ascomycota</taxon>
        <taxon>Pezizomycotina</taxon>
        <taxon>Dothideomycetes</taxon>
        <taxon>Dothideomycetidae</taxon>
        <taxon>Mycosphaerellales</taxon>
        <taxon>Extremaceae</taxon>
        <taxon>Vermiconidia</taxon>
    </lineage>
</organism>
<comment type="caution">
    <text evidence="1">The sequence shown here is derived from an EMBL/GenBank/DDBJ whole genome shotgun (WGS) entry which is preliminary data.</text>
</comment>
<dbReference type="EMBL" id="JAUTXU010000010">
    <property type="protein sequence ID" value="KAK3723287.1"/>
    <property type="molecule type" value="Genomic_DNA"/>
</dbReference>
<proteinExistence type="predicted"/>
<accession>A0ACC3NUB7</accession>
<dbReference type="Proteomes" id="UP001281147">
    <property type="component" value="Unassembled WGS sequence"/>
</dbReference>